<evidence type="ECO:0000313" key="2">
    <source>
        <dbReference type="Proteomes" id="UP001060085"/>
    </source>
</evidence>
<evidence type="ECO:0000313" key="1">
    <source>
        <dbReference type="EMBL" id="KAI5676637.1"/>
    </source>
</evidence>
<protein>
    <submittedName>
        <fullName evidence="1">Uncharacterized protein</fullName>
    </submittedName>
</protein>
<reference evidence="2" key="1">
    <citation type="journal article" date="2023" name="Nat. Plants">
        <title>Single-cell RNA sequencing provides a high-resolution roadmap for understanding the multicellular compartmentation of specialized metabolism.</title>
        <authorList>
            <person name="Sun S."/>
            <person name="Shen X."/>
            <person name="Li Y."/>
            <person name="Li Y."/>
            <person name="Wang S."/>
            <person name="Li R."/>
            <person name="Zhang H."/>
            <person name="Shen G."/>
            <person name="Guo B."/>
            <person name="Wei J."/>
            <person name="Xu J."/>
            <person name="St-Pierre B."/>
            <person name="Chen S."/>
            <person name="Sun C."/>
        </authorList>
    </citation>
    <scope>NUCLEOTIDE SEQUENCE [LARGE SCALE GENOMIC DNA]</scope>
</reference>
<comment type="caution">
    <text evidence="1">The sequence shown here is derived from an EMBL/GenBank/DDBJ whole genome shotgun (WGS) entry which is preliminary data.</text>
</comment>
<gene>
    <name evidence="1" type="ORF">M9H77_07587</name>
</gene>
<proteinExistence type="predicted"/>
<dbReference type="EMBL" id="CM044702">
    <property type="protein sequence ID" value="KAI5676637.1"/>
    <property type="molecule type" value="Genomic_DNA"/>
</dbReference>
<name>A0ACC0BVL6_CATRO</name>
<accession>A0ACC0BVL6</accession>
<organism evidence="1 2">
    <name type="scientific">Catharanthus roseus</name>
    <name type="common">Madagascar periwinkle</name>
    <name type="synonym">Vinca rosea</name>
    <dbReference type="NCBI Taxonomy" id="4058"/>
    <lineage>
        <taxon>Eukaryota</taxon>
        <taxon>Viridiplantae</taxon>
        <taxon>Streptophyta</taxon>
        <taxon>Embryophyta</taxon>
        <taxon>Tracheophyta</taxon>
        <taxon>Spermatophyta</taxon>
        <taxon>Magnoliopsida</taxon>
        <taxon>eudicotyledons</taxon>
        <taxon>Gunneridae</taxon>
        <taxon>Pentapetalae</taxon>
        <taxon>asterids</taxon>
        <taxon>lamiids</taxon>
        <taxon>Gentianales</taxon>
        <taxon>Apocynaceae</taxon>
        <taxon>Rauvolfioideae</taxon>
        <taxon>Vinceae</taxon>
        <taxon>Catharanthinae</taxon>
        <taxon>Catharanthus</taxon>
    </lineage>
</organism>
<keyword evidence="2" id="KW-1185">Reference proteome</keyword>
<sequence length="324" mass="37459">MKNNLGQPIGERKPLALLKENGAQQIKTWSLIKKILRDRFGVENHERQRQGQAKEKFMKSSTGEKSTKKNKLSQAKDVIDRKVIHHEKKNTCTFVKEEKSREEKVKSVVSTKESEGKRKESECLIENHESLKEKQGDKREEMRQSCCDISSSLNSLSTEEMNLIQPQFLNFLTTTYGTKRNHRMKAKEEGMGKELSIGFEYTLISLSLNPFLLYHELSFKELKLFLELYASYVTLVGNMIKFLDEFILLPYCKEELDGPSLLKETRAFDEKSLSGLTSFYEIFIKELSTIASSLIVVTKMITGFTWELDHDAIDVILMTFERND</sequence>
<dbReference type="Proteomes" id="UP001060085">
    <property type="component" value="Linkage Group LG02"/>
</dbReference>